<proteinExistence type="predicted"/>
<evidence type="ECO:0000313" key="2">
    <source>
        <dbReference type="Proteomes" id="UP001060215"/>
    </source>
</evidence>
<gene>
    <name evidence="1" type="ORF">LOK49_LG04G02913</name>
</gene>
<organism evidence="1 2">
    <name type="scientific">Camellia lanceoleosa</name>
    <dbReference type="NCBI Taxonomy" id="1840588"/>
    <lineage>
        <taxon>Eukaryota</taxon>
        <taxon>Viridiplantae</taxon>
        <taxon>Streptophyta</taxon>
        <taxon>Embryophyta</taxon>
        <taxon>Tracheophyta</taxon>
        <taxon>Spermatophyta</taxon>
        <taxon>Magnoliopsida</taxon>
        <taxon>eudicotyledons</taxon>
        <taxon>Gunneridae</taxon>
        <taxon>Pentapetalae</taxon>
        <taxon>asterids</taxon>
        <taxon>Ericales</taxon>
        <taxon>Theaceae</taxon>
        <taxon>Camellia</taxon>
    </lineage>
</organism>
<dbReference type="Proteomes" id="UP001060215">
    <property type="component" value="Chromosome 2"/>
</dbReference>
<comment type="caution">
    <text evidence="1">The sequence shown here is derived from an EMBL/GenBank/DDBJ whole genome shotgun (WGS) entry which is preliminary data.</text>
</comment>
<evidence type="ECO:0000313" key="1">
    <source>
        <dbReference type="EMBL" id="KAI8019654.1"/>
    </source>
</evidence>
<dbReference type="EMBL" id="CM045759">
    <property type="protein sequence ID" value="KAI8019654.1"/>
    <property type="molecule type" value="Genomic_DNA"/>
</dbReference>
<keyword evidence="2" id="KW-1185">Reference proteome</keyword>
<protein>
    <submittedName>
        <fullName evidence="1">Kinesin-like protein KIN-14I</fullName>
    </submittedName>
</protein>
<name>A0ACC0I2R4_9ERIC</name>
<sequence length="139" mass="15846">MVEKVDKNEKFIEVIDCDDKEEDDWLLPPPKVSTDTLKLAKVFSDTQPLIRSVLDGYNVCIFANGQTGLRKTYIMSGPTDLTEQNQGVNYKALGDLFLLAEQEKNSISYDVSVQTIEIYNEQVRDLLITDGLNKRYHLI</sequence>
<reference evidence="1 2" key="1">
    <citation type="journal article" date="2022" name="Plant J.">
        <title>Chromosome-level genome of Camellia lanceoleosa provides a valuable resource for understanding genome evolution and self-incompatibility.</title>
        <authorList>
            <person name="Gong W."/>
            <person name="Xiao S."/>
            <person name="Wang L."/>
            <person name="Liao Z."/>
            <person name="Chang Y."/>
            <person name="Mo W."/>
            <person name="Hu G."/>
            <person name="Li W."/>
            <person name="Zhao G."/>
            <person name="Zhu H."/>
            <person name="Hu X."/>
            <person name="Ji K."/>
            <person name="Xiang X."/>
            <person name="Song Q."/>
            <person name="Yuan D."/>
            <person name="Jin S."/>
            <person name="Zhang L."/>
        </authorList>
    </citation>
    <scope>NUCLEOTIDE SEQUENCE [LARGE SCALE GENOMIC DNA]</scope>
    <source>
        <strain evidence="1">SQ_2022a</strain>
    </source>
</reference>
<accession>A0ACC0I2R4</accession>